<gene>
    <name evidence="1" type="ORF">Q3982_03115</name>
</gene>
<keyword evidence="2" id="KW-1185">Reference proteome</keyword>
<protein>
    <submittedName>
        <fullName evidence="1">Uncharacterized protein</fullName>
    </submittedName>
</protein>
<accession>A0AA43UB53</accession>
<proteinExistence type="predicted"/>
<dbReference type="AlphaFoldDB" id="A0AA43UB53"/>
<sequence>MKQYVFEGFKLWQKLKLLRVLPRKLKGLDGPICIALKDNIQKRQYDSMWYGGLVATIQYGDLTVDLEALGDVAADLYEKVGQEERHLEYIKDKNNAGEFGSVMQSYIRTDKELFKLLNDEHKHYHLEMHNNNWWECVPYRKDDDCYPESWLTEGDDIWYAIAEAVDYLYMEG</sequence>
<comment type="caution">
    <text evidence="1">The sequence shown here is derived from an EMBL/GenBank/DDBJ whole genome shotgun (WGS) entry which is preliminary data.</text>
</comment>
<dbReference type="EMBL" id="JAUMVS010000035">
    <property type="protein sequence ID" value="MDO4841649.1"/>
    <property type="molecule type" value="Genomic_DNA"/>
</dbReference>
<dbReference type="Proteomes" id="UP001168575">
    <property type="component" value="Unassembled WGS sequence"/>
</dbReference>
<reference evidence="1" key="1">
    <citation type="submission" date="2023-07" db="EMBL/GenBank/DDBJ databases">
        <title>Between Cages and Wild: Unraveling the Impact of Captivity on Animal Microbiomes and Antimicrobial Resistance.</title>
        <authorList>
            <person name="Schmartz G.P."/>
            <person name="Rehner J."/>
            <person name="Schuff M.J."/>
            <person name="Becker S.L."/>
            <person name="Kravczyk M."/>
            <person name="Gurevich A."/>
            <person name="Francke R."/>
            <person name="Mueller R."/>
            <person name="Keller V."/>
            <person name="Keller A."/>
        </authorList>
    </citation>
    <scope>NUCLEOTIDE SEQUENCE</scope>
    <source>
        <strain evidence="1">S12M_St_49</strain>
    </source>
</reference>
<name>A0AA43UB53_9ACTN</name>
<organism evidence="1 2">
    <name type="scientific">Phoenicibacter congonensis</name>
    <dbReference type="NCBI Taxonomy" id="1944646"/>
    <lineage>
        <taxon>Bacteria</taxon>
        <taxon>Bacillati</taxon>
        <taxon>Actinomycetota</taxon>
        <taxon>Coriobacteriia</taxon>
        <taxon>Eggerthellales</taxon>
        <taxon>Eggerthellaceae</taxon>
        <taxon>Phoenicibacter</taxon>
    </lineage>
</organism>
<evidence type="ECO:0000313" key="2">
    <source>
        <dbReference type="Proteomes" id="UP001168575"/>
    </source>
</evidence>
<evidence type="ECO:0000313" key="1">
    <source>
        <dbReference type="EMBL" id="MDO4841649.1"/>
    </source>
</evidence>